<keyword evidence="2" id="KW-1185">Reference proteome</keyword>
<proteinExistence type="predicted"/>
<dbReference type="OrthoDB" id="4368319at2759"/>
<evidence type="ECO:0000313" key="1">
    <source>
        <dbReference type="EMBL" id="KAJ5382526.1"/>
    </source>
</evidence>
<reference evidence="1" key="1">
    <citation type="submission" date="2022-12" db="EMBL/GenBank/DDBJ databases">
        <authorList>
            <person name="Petersen C."/>
        </authorList>
    </citation>
    <scope>NUCLEOTIDE SEQUENCE</scope>
    <source>
        <strain evidence="1">IBT 3081</strain>
    </source>
</reference>
<comment type="caution">
    <text evidence="1">The sequence shown here is derived from an EMBL/GenBank/DDBJ whole genome shotgun (WGS) entry which is preliminary data.</text>
</comment>
<accession>A0A9W9VKB8</accession>
<dbReference type="Proteomes" id="UP001147752">
    <property type="component" value="Unassembled WGS sequence"/>
</dbReference>
<reference evidence="1" key="2">
    <citation type="journal article" date="2023" name="IMA Fungus">
        <title>Comparative genomic study of the Penicillium genus elucidates a diverse pangenome and 15 lateral gene transfer events.</title>
        <authorList>
            <person name="Petersen C."/>
            <person name="Sorensen T."/>
            <person name="Nielsen M.R."/>
            <person name="Sondergaard T.E."/>
            <person name="Sorensen J.L."/>
            <person name="Fitzpatrick D.A."/>
            <person name="Frisvad J.C."/>
            <person name="Nielsen K.L."/>
        </authorList>
    </citation>
    <scope>NUCLEOTIDE SEQUENCE</scope>
    <source>
        <strain evidence="1">IBT 3081</strain>
    </source>
</reference>
<dbReference type="EMBL" id="JAPZBT010000001">
    <property type="protein sequence ID" value="KAJ5382526.1"/>
    <property type="molecule type" value="Genomic_DNA"/>
</dbReference>
<dbReference type="GeneID" id="81457350"/>
<organism evidence="1 2">
    <name type="scientific">Penicillium concentricum</name>
    <dbReference type="NCBI Taxonomy" id="293559"/>
    <lineage>
        <taxon>Eukaryota</taxon>
        <taxon>Fungi</taxon>
        <taxon>Dikarya</taxon>
        <taxon>Ascomycota</taxon>
        <taxon>Pezizomycotina</taxon>
        <taxon>Eurotiomycetes</taxon>
        <taxon>Eurotiomycetidae</taxon>
        <taxon>Eurotiales</taxon>
        <taxon>Aspergillaceae</taxon>
        <taxon>Penicillium</taxon>
    </lineage>
</organism>
<evidence type="ECO:0000313" key="2">
    <source>
        <dbReference type="Proteomes" id="UP001147752"/>
    </source>
</evidence>
<dbReference type="RefSeq" id="XP_056582302.1">
    <property type="nucleotide sequence ID" value="XM_056718167.1"/>
</dbReference>
<name>A0A9W9VKB8_9EURO</name>
<dbReference type="AlphaFoldDB" id="A0A9W9VKB8"/>
<protein>
    <submittedName>
        <fullName evidence="1">Uncharacterized protein</fullName>
    </submittedName>
</protein>
<sequence>MAQTEDQENGWTSEAQMVLVLLIEAESKANGEKFRSLLAQLPRHNSETRRLRREFKERQAKKNRYLERCRAAIRAGGRIEDVQPEE</sequence>
<gene>
    <name evidence="1" type="ORF">N7517_000437</name>
</gene>